<reference evidence="1" key="1">
    <citation type="journal article" date="2020" name="mSystems">
        <title>Genome- and Community-Level Interaction Insights into Carbon Utilization and Element Cycling Functions of Hydrothermarchaeota in Hydrothermal Sediment.</title>
        <authorList>
            <person name="Zhou Z."/>
            <person name="Liu Y."/>
            <person name="Xu W."/>
            <person name="Pan J."/>
            <person name="Luo Z.H."/>
            <person name="Li M."/>
        </authorList>
    </citation>
    <scope>NUCLEOTIDE SEQUENCE [LARGE SCALE GENOMIC DNA]</scope>
    <source>
        <strain evidence="1">HyVt-346</strain>
    </source>
</reference>
<dbReference type="RefSeq" id="WP_304183855.1">
    <property type="nucleotide sequence ID" value="NZ_DRGM01000167.1"/>
</dbReference>
<dbReference type="EMBL" id="DRGM01000167">
    <property type="protein sequence ID" value="HEA18022.1"/>
    <property type="molecule type" value="Genomic_DNA"/>
</dbReference>
<name>A0A7V1GG16_9GAMM</name>
<protein>
    <submittedName>
        <fullName evidence="1">Uncharacterized protein</fullName>
    </submittedName>
</protein>
<gene>
    <name evidence="1" type="ORF">ENH88_16560</name>
</gene>
<evidence type="ECO:0000313" key="1">
    <source>
        <dbReference type="EMBL" id="HEA18022.1"/>
    </source>
</evidence>
<dbReference type="InterPro" id="IPR029278">
    <property type="entry name" value="Imm26"/>
</dbReference>
<sequence>MTNMKRLKKNKQKPALGDIFSFQILDDKYHWGRVVSLTASVGGFDNCVLIYIYKVQTETNDEVPELITSDILLAPIATNELPWKKGYFNNVENKTLSNDDLLQVHCFYDVLFKKYFDDKGRQLESVYEPHGIYGLDSYRTIDDKVSEAIGLELAPD</sequence>
<accession>A0A7V1GG16</accession>
<dbReference type="Proteomes" id="UP000886188">
    <property type="component" value="Unassembled WGS sequence"/>
</dbReference>
<dbReference type="Pfam" id="PF15428">
    <property type="entry name" value="Imm26"/>
    <property type="match status" value="1"/>
</dbReference>
<comment type="caution">
    <text evidence="1">The sequence shown here is derived from an EMBL/GenBank/DDBJ whole genome shotgun (WGS) entry which is preliminary data.</text>
</comment>
<proteinExistence type="predicted"/>
<organism evidence="1">
    <name type="scientific">Pseudoalteromonas prydzensis</name>
    <dbReference type="NCBI Taxonomy" id="182141"/>
    <lineage>
        <taxon>Bacteria</taxon>
        <taxon>Pseudomonadati</taxon>
        <taxon>Pseudomonadota</taxon>
        <taxon>Gammaproteobacteria</taxon>
        <taxon>Alteromonadales</taxon>
        <taxon>Pseudoalteromonadaceae</taxon>
        <taxon>Pseudoalteromonas</taxon>
    </lineage>
</organism>
<dbReference type="AlphaFoldDB" id="A0A7V1GG16"/>